<dbReference type="PATRIC" id="fig|1430899.3.peg.172"/>
<evidence type="ECO:0000256" key="4">
    <source>
        <dbReference type="ARBA" id="ARBA00023235"/>
    </source>
</evidence>
<feature type="domain" description="RNA-binding S4" evidence="8">
    <location>
        <begin position="15"/>
        <end position="78"/>
    </location>
</feature>
<dbReference type="InterPro" id="IPR036986">
    <property type="entry name" value="S4_RNA-bd_sf"/>
</dbReference>
<evidence type="ECO:0000256" key="2">
    <source>
        <dbReference type="ARBA" id="ARBA00010876"/>
    </source>
</evidence>
<dbReference type="CDD" id="cd00165">
    <property type="entry name" value="S4"/>
    <property type="match status" value="1"/>
</dbReference>
<feature type="active site" evidence="5">
    <location>
        <position position="137"/>
    </location>
</feature>
<dbReference type="SMART" id="SM00363">
    <property type="entry name" value="S4"/>
    <property type="match status" value="1"/>
</dbReference>
<keyword evidence="3 6" id="KW-0694">RNA-binding</keyword>
<dbReference type="InterPro" id="IPR020103">
    <property type="entry name" value="PsdUridine_synth_cat_dom_sf"/>
</dbReference>
<evidence type="ECO:0000313" key="10">
    <source>
        <dbReference type="Proteomes" id="UP000052258"/>
    </source>
</evidence>
<proteinExistence type="inferred from homology"/>
<sequence length="306" mass="34208">MTKEQIIIHEDIKGTRLDKALSELTDLSRSLIQSMLKSGDILVNNESVKANYKVQTGDTITYQIREATELVAEAEDIPLDIYYEDKDVLVVNKPQGMVVHPAAGHMSGTLVNALLYHCQDLSGINGVIRPGIVHRIDKDTSGLLMVAKNDEAHVSLSSQLKNKTSDRIYLALVHGDIKHQKGTIEAPIGRAKEDRKKMAVVADGKEARTHFEVVERFGDYTLIKCQLDTGRTHQIRVHLKYIGHPLAADPKYGPKNTLNGHGQFLHASELGFEHPTTGERLHFEAPLPNIFEETLSRLREKSERDL</sequence>
<dbReference type="SUPFAM" id="SSF55120">
    <property type="entry name" value="Pseudouridine synthase"/>
    <property type="match status" value="1"/>
</dbReference>
<evidence type="ECO:0000256" key="1">
    <source>
        <dbReference type="ARBA" id="ARBA00000073"/>
    </source>
</evidence>
<dbReference type="InterPro" id="IPR050188">
    <property type="entry name" value="RluA_PseudoU_synthase"/>
</dbReference>
<comment type="function">
    <text evidence="7">Responsible for synthesis of pseudouridine from uracil.</text>
</comment>
<dbReference type="AlphaFoldDB" id="A0A0J8GJJ1"/>
<dbReference type="Gene3D" id="3.30.2350.10">
    <property type="entry name" value="Pseudouridine synthase"/>
    <property type="match status" value="1"/>
</dbReference>
<gene>
    <name evidence="9" type="ORF">X560_0171</name>
</gene>
<dbReference type="PANTHER" id="PTHR21600">
    <property type="entry name" value="MITOCHONDRIAL RNA PSEUDOURIDINE SYNTHASE"/>
    <property type="match status" value="1"/>
</dbReference>
<comment type="caution">
    <text evidence="9">The sequence shown here is derived from an EMBL/GenBank/DDBJ whole genome shotgun (WGS) entry which is preliminary data.</text>
</comment>
<dbReference type="PANTHER" id="PTHR21600:SF44">
    <property type="entry name" value="RIBOSOMAL LARGE SUBUNIT PSEUDOURIDINE SYNTHASE D"/>
    <property type="match status" value="1"/>
</dbReference>
<dbReference type="PROSITE" id="PS01129">
    <property type="entry name" value="PSI_RLU"/>
    <property type="match status" value="1"/>
</dbReference>
<evidence type="ECO:0000313" key="9">
    <source>
        <dbReference type="EMBL" id="KMT61104.1"/>
    </source>
</evidence>
<keyword evidence="4 7" id="KW-0413">Isomerase</keyword>
<dbReference type="FunFam" id="3.30.2350.10:FF:000006">
    <property type="entry name" value="Pseudouridine synthase"/>
    <property type="match status" value="1"/>
</dbReference>
<evidence type="ECO:0000256" key="5">
    <source>
        <dbReference type="PIRSR" id="PIRSR606225-1"/>
    </source>
</evidence>
<evidence type="ECO:0000256" key="6">
    <source>
        <dbReference type="PROSITE-ProRule" id="PRU00182"/>
    </source>
</evidence>
<reference evidence="9 10" key="1">
    <citation type="journal article" date="2015" name="Genome Biol. Evol.">
        <title>Comparative Genomics of Listeria Sensu Lato: Genus-Wide Differences in Evolutionary Dynamics and the Progressive Gain of Complex, Potentially Pathogenicity-Related Traits through Lateral Gene Transfer.</title>
        <authorList>
            <person name="Chiara M."/>
            <person name="Caruso M."/>
            <person name="D'Erchia A.M."/>
            <person name="Manzari C."/>
            <person name="Fraccalvieri R."/>
            <person name="Goffredo E."/>
            <person name="Latorre L."/>
            <person name="Miccolupo A."/>
            <person name="Padalino I."/>
            <person name="Santagada G."/>
            <person name="Chiocco D."/>
            <person name="Pesole G."/>
            <person name="Horner D.S."/>
            <person name="Parisi A."/>
        </authorList>
    </citation>
    <scope>NUCLEOTIDE SEQUENCE [LARGE SCALE GENOMIC DNA]</scope>
    <source>
        <strain evidence="9 10">1991</strain>
    </source>
</reference>
<accession>A0A0J8GJJ1</accession>
<dbReference type="Gene3D" id="3.10.290.10">
    <property type="entry name" value="RNA-binding S4 domain"/>
    <property type="match status" value="1"/>
</dbReference>
<dbReference type="GO" id="GO:0120159">
    <property type="term" value="F:rRNA pseudouridine synthase activity"/>
    <property type="evidence" value="ECO:0007669"/>
    <property type="project" value="UniProtKB-ARBA"/>
</dbReference>
<dbReference type="InterPro" id="IPR006145">
    <property type="entry name" value="PsdUridine_synth_RsuA/RluA"/>
</dbReference>
<dbReference type="RefSeq" id="WP_007477000.1">
    <property type="nucleotide sequence ID" value="NZ_KQ130610.1"/>
</dbReference>
<comment type="similarity">
    <text evidence="2 7">Belongs to the pseudouridine synthase RluA family.</text>
</comment>
<dbReference type="EC" id="5.4.99.-" evidence="7"/>
<dbReference type="Proteomes" id="UP000052258">
    <property type="component" value="Unassembled WGS sequence"/>
</dbReference>
<protein>
    <recommendedName>
        <fullName evidence="7">Pseudouridine synthase</fullName>
        <ecNumber evidence="7">5.4.99.-</ecNumber>
    </recommendedName>
</protein>
<dbReference type="NCBIfam" id="TIGR00005">
    <property type="entry name" value="rluA_subfam"/>
    <property type="match status" value="1"/>
</dbReference>
<dbReference type="InterPro" id="IPR002942">
    <property type="entry name" value="S4_RNA-bd"/>
</dbReference>
<comment type="catalytic activity">
    <reaction evidence="1 7">
        <text>a uridine in RNA = a pseudouridine in RNA</text>
        <dbReference type="Rhea" id="RHEA:48348"/>
        <dbReference type="Rhea" id="RHEA-COMP:12068"/>
        <dbReference type="Rhea" id="RHEA-COMP:12069"/>
        <dbReference type="ChEBI" id="CHEBI:65314"/>
        <dbReference type="ChEBI" id="CHEBI:65315"/>
    </reaction>
</comment>
<dbReference type="Pfam" id="PF01479">
    <property type="entry name" value="S4"/>
    <property type="match status" value="1"/>
</dbReference>
<dbReference type="GO" id="GO:0003723">
    <property type="term" value="F:RNA binding"/>
    <property type="evidence" value="ECO:0007669"/>
    <property type="project" value="UniProtKB-KW"/>
</dbReference>
<dbReference type="CDD" id="cd02869">
    <property type="entry name" value="PseudoU_synth_RluA_like"/>
    <property type="match status" value="1"/>
</dbReference>
<dbReference type="PROSITE" id="PS50889">
    <property type="entry name" value="S4"/>
    <property type="match status" value="1"/>
</dbReference>
<dbReference type="OrthoDB" id="9807829at2"/>
<dbReference type="InterPro" id="IPR006224">
    <property type="entry name" value="PsdUridine_synth_RluA-like_CS"/>
</dbReference>
<evidence type="ECO:0000256" key="7">
    <source>
        <dbReference type="RuleBase" id="RU362028"/>
    </source>
</evidence>
<keyword evidence="10" id="KW-1185">Reference proteome</keyword>
<dbReference type="InterPro" id="IPR006225">
    <property type="entry name" value="PsdUridine_synth_RluC/D"/>
</dbReference>
<dbReference type="EMBL" id="AZHO01000004">
    <property type="protein sequence ID" value="KMT61104.1"/>
    <property type="molecule type" value="Genomic_DNA"/>
</dbReference>
<organism evidence="9 10">
    <name type="scientific">Listeria fleischmannii 1991</name>
    <dbReference type="NCBI Taxonomy" id="1430899"/>
    <lineage>
        <taxon>Bacteria</taxon>
        <taxon>Bacillati</taxon>
        <taxon>Bacillota</taxon>
        <taxon>Bacilli</taxon>
        <taxon>Bacillales</taxon>
        <taxon>Listeriaceae</taxon>
        <taxon>Listeria</taxon>
    </lineage>
</organism>
<evidence type="ECO:0000259" key="8">
    <source>
        <dbReference type="SMART" id="SM00363"/>
    </source>
</evidence>
<dbReference type="Pfam" id="PF00849">
    <property type="entry name" value="PseudoU_synth_2"/>
    <property type="match status" value="1"/>
</dbReference>
<dbReference type="SUPFAM" id="SSF55174">
    <property type="entry name" value="Alpha-L RNA-binding motif"/>
    <property type="match status" value="1"/>
</dbReference>
<name>A0A0J8GJJ1_9LIST</name>
<dbReference type="GO" id="GO:0000455">
    <property type="term" value="P:enzyme-directed rRNA pseudouridine synthesis"/>
    <property type="evidence" value="ECO:0007669"/>
    <property type="project" value="UniProtKB-ARBA"/>
</dbReference>
<evidence type="ECO:0000256" key="3">
    <source>
        <dbReference type="ARBA" id="ARBA00022884"/>
    </source>
</evidence>